<feature type="compositionally biased region" description="Polar residues" evidence="1">
    <location>
        <begin position="262"/>
        <end position="283"/>
    </location>
</feature>
<feature type="region of interest" description="Disordered" evidence="1">
    <location>
        <begin position="237"/>
        <end position="289"/>
    </location>
</feature>
<dbReference type="AlphaFoldDB" id="A0AAV2T8Q9"/>
<gene>
    <name evidence="2" type="ORF">CDAUBV1_LOCUS5249</name>
</gene>
<protein>
    <submittedName>
        <fullName evidence="2">Uncharacterized protein</fullName>
    </submittedName>
</protein>
<comment type="caution">
    <text evidence="2">The sequence shown here is derived from an EMBL/GenBank/DDBJ whole genome shotgun (WGS) entry which is preliminary data.</text>
</comment>
<reference evidence="2" key="1">
    <citation type="submission" date="2024-06" db="EMBL/GenBank/DDBJ databases">
        <authorList>
            <person name="Liu X."/>
            <person name="Lenzi L."/>
            <person name="Haldenby T S."/>
            <person name="Uol C."/>
        </authorList>
    </citation>
    <scope>NUCLEOTIDE SEQUENCE</scope>
</reference>
<evidence type="ECO:0000313" key="2">
    <source>
        <dbReference type="EMBL" id="CAL5132419.1"/>
    </source>
</evidence>
<dbReference type="EMBL" id="CAXLJL010000123">
    <property type="protein sequence ID" value="CAL5132419.1"/>
    <property type="molecule type" value="Genomic_DNA"/>
</dbReference>
<organism evidence="2 3">
    <name type="scientific">Calicophoron daubneyi</name>
    <name type="common">Rumen fluke</name>
    <name type="synonym">Paramphistomum daubneyi</name>
    <dbReference type="NCBI Taxonomy" id="300641"/>
    <lineage>
        <taxon>Eukaryota</taxon>
        <taxon>Metazoa</taxon>
        <taxon>Spiralia</taxon>
        <taxon>Lophotrochozoa</taxon>
        <taxon>Platyhelminthes</taxon>
        <taxon>Trematoda</taxon>
        <taxon>Digenea</taxon>
        <taxon>Plagiorchiida</taxon>
        <taxon>Pronocephalata</taxon>
        <taxon>Paramphistomoidea</taxon>
        <taxon>Paramphistomidae</taxon>
        <taxon>Calicophoron</taxon>
    </lineage>
</organism>
<accession>A0AAV2T8Q9</accession>
<proteinExistence type="predicted"/>
<dbReference type="Proteomes" id="UP001497525">
    <property type="component" value="Unassembled WGS sequence"/>
</dbReference>
<evidence type="ECO:0000313" key="3">
    <source>
        <dbReference type="Proteomes" id="UP001497525"/>
    </source>
</evidence>
<sequence>MGRLKEQTNQPELKPIIGCKLPGYASKTAKTTLAGKLPILSLHPREKESVDDSVYRMRTGRILRRKKLEPNRSFSRCHKRVRFCTPKMRNCKQSPESCCRGQHNGRFPSVVGNRIDISHNGQLYLQRNIKHPPDDVFMDMFNLPPAPFLLKVASPLNRGNPHVGMRIRRKKMVISEADLNSMLPAYCAFHTTESSGPNGPLYVHSDSCHPKNSFTIDPVHILTTAVLDKLWRRKQREARGASRLPPLEHYRSPPWDLPIQHRSIQTNSQAPDQYSRSTTPNRTESFDSYEKINQDLLDSRLGYLLRT</sequence>
<evidence type="ECO:0000256" key="1">
    <source>
        <dbReference type="SAM" id="MobiDB-lite"/>
    </source>
</evidence>
<name>A0AAV2T8Q9_CALDB</name>